<evidence type="ECO:0000313" key="2">
    <source>
        <dbReference type="EMBL" id="EHL31592.1"/>
    </source>
</evidence>
<sequence>MFKPLMRIDLIEDTQSMLAILNEEHAKLDRMLAQEKASDDNQIKKLIFLKRRCIYFICKLEFYLTNHLYRISGFTSVLNSTPKEHNKRLSQHCLNGWQTFTAKDRS</sequence>
<accession>G9ELZ2</accession>
<dbReference type="Proteomes" id="UP000002770">
    <property type="component" value="Unassembled WGS sequence"/>
</dbReference>
<protein>
    <submittedName>
        <fullName evidence="2">Uncharacterized protein</fullName>
    </submittedName>
</protein>
<keyword evidence="1" id="KW-0175">Coiled coil</keyword>
<organism evidence="2 3">
    <name type="scientific">Legionella drancourtii LLAP12</name>
    <dbReference type="NCBI Taxonomy" id="658187"/>
    <lineage>
        <taxon>Bacteria</taxon>
        <taxon>Pseudomonadati</taxon>
        <taxon>Pseudomonadota</taxon>
        <taxon>Gammaproteobacteria</taxon>
        <taxon>Legionellales</taxon>
        <taxon>Legionellaceae</taxon>
        <taxon>Legionella</taxon>
    </lineage>
</organism>
<name>G9ELZ2_9GAMM</name>
<feature type="coiled-coil region" evidence="1">
    <location>
        <begin position="11"/>
        <end position="38"/>
    </location>
</feature>
<evidence type="ECO:0000256" key="1">
    <source>
        <dbReference type="SAM" id="Coils"/>
    </source>
</evidence>
<evidence type="ECO:0000313" key="3">
    <source>
        <dbReference type="Proteomes" id="UP000002770"/>
    </source>
</evidence>
<proteinExistence type="predicted"/>
<dbReference type="EMBL" id="JH413811">
    <property type="protein sequence ID" value="EHL31592.1"/>
    <property type="molecule type" value="Genomic_DNA"/>
</dbReference>
<gene>
    <name evidence="2" type="ORF">LDG_6253</name>
</gene>
<dbReference type="InParanoid" id="G9ELZ2"/>
<reference evidence="2 3" key="1">
    <citation type="journal article" date="2011" name="BMC Genomics">
        <title>Insight into cross-talk between intra-amoebal pathogens.</title>
        <authorList>
            <person name="Gimenez G."/>
            <person name="Bertelli C."/>
            <person name="Moliner C."/>
            <person name="Robert C."/>
            <person name="Raoult D."/>
            <person name="Fournier P.E."/>
            <person name="Greub G."/>
        </authorList>
    </citation>
    <scope>NUCLEOTIDE SEQUENCE [LARGE SCALE GENOMIC DNA]</scope>
    <source>
        <strain evidence="2 3">LLAP12</strain>
    </source>
</reference>
<keyword evidence="3" id="KW-1185">Reference proteome</keyword>
<dbReference type="AlphaFoldDB" id="G9ELZ2"/>
<dbReference type="HOGENOM" id="CLU_2219827_0_0_6"/>